<evidence type="ECO:0000259" key="2">
    <source>
        <dbReference type="Pfam" id="PF04717"/>
    </source>
</evidence>
<dbReference type="OrthoDB" id="4931325at2"/>
<reference evidence="4" key="1">
    <citation type="submission" date="2016-10" db="EMBL/GenBank/DDBJ databases">
        <authorList>
            <person name="Varghese N."/>
            <person name="Submissions S."/>
        </authorList>
    </citation>
    <scope>NUCLEOTIDE SEQUENCE [LARGE SCALE GENOMIC DNA]</scope>
    <source>
        <strain evidence="4">DSM 11526</strain>
    </source>
</reference>
<dbReference type="Pfam" id="PF04717">
    <property type="entry name" value="Phage_base_V"/>
    <property type="match status" value="1"/>
</dbReference>
<proteinExistence type="predicted"/>
<name>A0A1H3ZWK9_9GAMM</name>
<dbReference type="EMBL" id="FNRJ01000002">
    <property type="protein sequence ID" value="SEA28050.1"/>
    <property type="molecule type" value="Genomic_DNA"/>
</dbReference>
<dbReference type="InterPro" id="IPR013046">
    <property type="entry name" value="GpV/Gp45"/>
</dbReference>
<feature type="domain" description="Gp5/Type VI secretion system Vgr protein OB-fold" evidence="2">
    <location>
        <begin position="15"/>
        <end position="82"/>
    </location>
</feature>
<dbReference type="InterPro" id="IPR006531">
    <property type="entry name" value="Gp5/Vgr_OB"/>
</dbReference>
<dbReference type="InterPro" id="IPR037026">
    <property type="entry name" value="Vgr_OB-fold_dom_sf"/>
</dbReference>
<protein>
    <submittedName>
        <fullName evidence="3">Phage baseplate assembly protein V</fullName>
    </submittedName>
</protein>
<dbReference type="STRING" id="1122198.SAMN02745729_102192"/>
<dbReference type="NCBIfam" id="TIGR01644">
    <property type="entry name" value="phage_P2_V"/>
    <property type="match status" value="1"/>
</dbReference>
<dbReference type="Proteomes" id="UP000242469">
    <property type="component" value="Unassembled WGS sequence"/>
</dbReference>
<dbReference type="AlphaFoldDB" id="A0A1H3ZWK9"/>
<feature type="region of interest" description="Disordered" evidence="1">
    <location>
        <begin position="175"/>
        <end position="204"/>
    </location>
</feature>
<keyword evidence="4" id="KW-1185">Reference proteome</keyword>
<evidence type="ECO:0000313" key="4">
    <source>
        <dbReference type="Proteomes" id="UP000242469"/>
    </source>
</evidence>
<sequence>MNTADLNRRIESIIRLGTIAEVDHAARKLRVKTGGLLTNWLAWPAEVGRNFRRWRPLRTGTQVVLACPSGDPAQAVIIQILYTQELDTPSDQPHIDLIEFNDGSVIMYDSQLNSLSVRTMGNLDLNIGTAESGKSPARGDLNANVERDVKISVNGTVTLEYEHLYLKGPVTQTDGDMTSDGISAQHHKHDKVAPGPALTGEPTK</sequence>
<organism evidence="3 4">
    <name type="scientific">Marinobacterium iners DSM 11526</name>
    <dbReference type="NCBI Taxonomy" id="1122198"/>
    <lineage>
        <taxon>Bacteria</taxon>
        <taxon>Pseudomonadati</taxon>
        <taxon>Pseudomonadota</taxon>
        <taxon>Gammaproteobacteria</taxon>
        <taxon>Oceanospirillales</taxon>
        <taxon>Oceanospirillaceae</taxon>
        <taxon>Marinobacterium</taxon>
    </lineage>
</organism>
<evidence type="ECO:0000313" key="3">
    <source>
        <dbReference type="EMBL" id="SEA28050.1"/>
    </source>
</evidence>
<dbReference type="Gene3D" id="6.20.150.10">
    <property type="match status" value="1"/>
</dbReference>
<dbReference type="Gene3D" id="2.40.50.230">
    <property type="entry name" value="Gp5 N-terminal domain"/>
    <property type="match status" value="1"/>
</dbReference>
<gene>
    <name evidence="3" type="ORF">SAMN02745729_102192</name>
</gene>
<evidence type="ECO:0000256" key="1">
    <source>
        <dbReference type="SAM" id="MobiDB-lite"/>
    </source>
</evidence>
<dbReference type="RefSeq" id="WP_091823447.1">
    <property type="nucleotide sequence ID" value="NZ_FNRJ01000002.1"/>
</dbReference>
<accession>A0A1H3ZWK9</accession>